<dbReference type="Proteomes" id="UP000504640">
    <property type="component" value="Unplaced"/>
</dbReference>
<organism evidence="4 5">
    <name type="scientific">Sapajus apella</name>
    <name type="common">Brown-capped capuchin</name>
    <name type="synonym">Cebus apella</name>
    <dbReference type="NCBI Taxonomy" id="9515"/>
    <lineage>
        <taxon>Eukaryota</taxon>
        <taxon>Metazoa</taxon>
        <taxon>Chordata</taxon>
        <taxon>Craniata</taxon>
        <taxon>Vertebrata</taxon>
        <taxon>Euteleostomi</taxon>
        <taxon>Mammalia</taxon>
        <taxon>Eutheria</taxon>
        <taxon>Euarchontoglires</taxon>
        <taxon>Primates</taxon>
        <taxon>Haplorrhini</taxon>
        <taxon>Platyrrhini</taxon>
        <taxon>Cebidae</taxon>
        <taxon>Cebinae</taxon>
        <taxon>Sapajus</taxon>
    </lineage>
</organism>
<proteinExistence type="inferred from homology"/>
<comment type="similarity">
    <text evidence="1">Belongs to the universal ribosomal protein uL16 family.</text>
</comment>
<reference evidence="5" key="1">
    <citation type="submission" date="2025-08" db="UniProtKB">
        <authorList>
            <consortium name="RefSeq"/>
        </authorList>
    </citation>
    <scope>IDENTIFICATION</scope>
    <source>
        <tissue evidence="5">Blood</tissue>
    </source>
</reference>
<evidence type="ECO:0000313" key="4">
    <source>
        <dbReference type="Proteomes" id="UP000504640"/>
    </source>
</evidence>
<accession>A0A6J3JRZ4</accession>
<protein>
    <submittedName>
        <fullName evidence="5">60S ribosomal protein L10-like</fullName>
    </submittedName>
</protein>
<dbReference type="PANTHER" id="PTHR11726">
    <property type="entry name" value="60S RIBOSOMAL PROTEIN L10"/>
    <property type="match status" value="1"/>
</dbReference>
<dbReference type="GO" id="GO:0006412">
    <property type="term" value="P:translation"/>
    <property type="evidence" value="ECO:0007669"/>
    <property type="project" value="InterPro"/>
</dbReference>
<dbReference type="AlphaFoldDB" id="A0A6J3JRZ4"/>
<dbReference type="Pfam" id="PF00252">
    <property type="entry name" value="Ribosomal_L16"/>
    <property type="match status" value="1"/>
</dbReference>
<dbReference type="GO" id="GO:0003735">
    <property type="term" value="F:structural constituent of ribosome"/>
    <property type="evidence" value="ECO:0007669"/>
    <property type="project" value="InterPro"/>
</dbReference>
<dbReference type="InterPro" id="IPR047873">
    <property type="entry name" value="Ribosomal_uL16"/>
</dbReference>
<dbReference type="SUPFAM" id="SSF54686">
    <property type="entry name" value="Ribosomal protein L16p/L10e"/>
    <property type="match status" value="1"/>
</dbReference>
<dbReference type="CDD" id="cd01433">
    <property type="entry name" value="Ribosomal_L16_L10e"/>
    <property type="match status" value="1"/>
</dbReference>
<dbReference type="Gene3D" id="3.90.1170.10">
    <property type="entry name" value="Ribosomal protein L10e/L16"/>
    <property type="match status" value="1"/>
</dbReference>
<name>A0A6J3JRZ4_SAPAP</name>
<evidence type="ECO:0000256" key="2">
    <source>
        <dbReference type="ARBA" id="ARBA00022980"/>
    </source>
</evidence>
<keyword evidence="3" id="KW-0687">Ribonucleoprotein</keyword>
<evidence type="ECO:0000256" key="1">
    <source>
        <dbReference type="ARBA" id="ARBA00008931"/>
    </source>
</evidence>
<evidence type="ECO:0000313" key="5">
    <source>
        <dbReference type="RefSeq" id="XP_032157098.1"/>
    </source>
</evidence>
<keyword evidence="2" id="KW-0689">Ribosomal protein</keyword>
<dbReference type="InterPro" id="IPR016180">
    <property type="entry name" value="Ribosomal_uL16_dom"/>
</dbReference>
<dbReference type="InterPro" id="IPR036920">
    <property type="entry name" value="Ribosomal_uL16_sf"/>
</dbReference>
<dbReference type="GO" id="GO:0022625">
    <property type="term" value="C:cytosolic large ribosomal subunit"/>
    <property type="evidence" value="ECO:0007669"/>
    <property type="project" value="UniProtKB-ARBA"/>
</dbReference>
<keyword evidence="4" id="KW-1185">Reference proteome</keyword>
<evidence type="ECO:0000256" key="3">
    <source>
        <dbReference type="ARBA" id="ARBA00023274"/>
    </source>
</evidence>
<dbReference type="RefSeq" id="XP_032157098.1">
    <property type="nucleotide sequence ID" value="XM_032301207.1"/>
</dbReference>
<sequence length="148" mass="16793">MTLLRQHGNPGFFPPTTCLPATREHCPHCRLQTGMQGAFEKPQGTVARVRIGQVITFIHTKLQDKEHVIGALRRAMFKFPGLQKIHTSKKWSFTKFNADEFEDVVAEQQLIPDVYRVKHIPSHGPEEVASPMLMRASTVLPPINYAHQ</sequence>
<dbReference type="GeneID" id="116566616"/>
<dbReference type="Gene3D" id="3.30.60.300">
    <property type="match status" value="1"/>
</dbReference>
<dbReference type="InterPro" id="IPR001197">
    <property type="entry name" value="Ribosomal_uL16_euk_arch"/>
</dbReference>
<gene>
    <name evidence="5" type="primary">LOC116566616</name>
</gene>